<feature type="transmembrane region" description="Helical" evidence="2">
    <location>
        <begin position="58"/>
        <end position="85"/>
    </location>
</feature>
<dbReference type="Proteomes" id="UP000580910">
    <property type="component" value="Unassembled WGS sequence"/>
</dbReference>
<dbReference type="AlphaFoldDB" id="A0A7W3J229"/>
<feature type="region of interest" description="Disordered" evidence="1">
    <location>
        <begin position="94"/>
        <end position="132"/>
    </location>
</feature>
<evidence type="ECO:0000313" key="3">
    <source>
        <dbReference type="EMBL" id="MBA8804784.1"/>
    </source>
</evidence>
<keyword evidence="2" id="KW-0812">Transmembrane</keyword>
<proteinExistence type="predicted"/>
<gene>
    <name evidence="3" type="ORF">FB382_003075</name>
</gene>
<keyword evidence="2" id="KW-1133">Transmembrane helix</keyword>
<evidence type="ECO:0000256" key="2">
    <source>
        <dbReference type="SAM" id="Phobius"/>
    </source>
</evidence>
<organism evidence="3 4">
    <name type="scientific">Nocardioides ginsengisegetis</name>
    <dbReference type="NCBI Taxonomy" id="661491"/>
    <lineage>
        <taxon>Bacteria</taxon>
        <taxon>Bacillati</taxon>
        <taxon>Actinomycetota</taxon>
        <taxon>Actinomycetes</taxon>
        <taxon>Propionibacteriales</taxon>
        <taxon>Nocardioidaceae</taxon>
        <taxon>Nocardioides</taxon>
    </lineage>
</organism>
<name>A0A7W3J229_9ACTN</name>
<keyword evidence="4" id="KW-1185">Reference proteome</keyword>
<sequence length="132" mass="14074">MGSQGKRAGSRRGPKQKAPARAPLLGLALGVTLSVVAWGYLVYAAIDFGASARGGERNAWYFLGLASLGAVACLFMGLMLVARLLRRLGITSGPRPPRPWQIVEDDEPEAPLDATREITPIVRPPGGRRAAR</sequence>
<evidence type="ECO:0000313" key="4">
    <source>
        <dbReference type="Proteomes" id="UP000580910"/>
    </source>
</evidence>
<dbReference type="RefSeq" id="WP_182540578.1">
    <property type="nucleotide sequence ID" value="NZ_JACGXA010000001.1"/>
</dbReference>
<dbReference type="EMBL" id="JACGXA010000001">
    <property type="protein sequence ID" value="MBA8804784.1"/>
    <property type="molecule type" value="Genomic_DNA"/>
</dbReference>
<accession>A0A7W3J229</accession>
<reference evidence="3 4" key="1">
    <citation type="submission" date="2020-07" db="EMBL/GenBank/DDBJ databases">
        <title>Sequencing the genomes of 1000 actinobacteria strains.</title>
        <authorList>
            <person name="Klenk H.-P."/>
        </authorList>
    </citation>
    <scope>NUCLEOTIDE SEQUENCE [LARGE SCALE GENOMIC DNA]</scope>
    <source>
        <strain evidence="3 4">DSM 21349</strain>
    </source>
</reference>
<comment type="caution">
    <text evidence="3">The sequence shown here is derived from an EMBL/GenBank/DDBJ whole genome shotgun (WGS) entry which is preliminary data.</text>
</comment>
<keyword evidence="2" id="KW-0472">Membrane</keyword>
<protein>
    <submittedName>
        <fullName evidence="3">Uncharacterized protein</fullName>
    </submittedName>
</protein>
<evidence type="ECO:0000256" key="1">
    <source>
        <dbReference type="SAM" id="MobiDB-lite"/>
    </source>
</evidence>
<feature type="transmembrane region" description="Helical" evidence="2">
    <location>
        <begin position="21"/>
        <end position="46"/>
    </location>
</feature>